<dbReference type="EMBL" id="MHKD01000029">
    <property type="protein sequence ID" value="OGY82398.1"/>
    <property type="molecule type" value="Genomic_DNA"/>
</dbReference>
<dbReference type="Proteomes" id="UP000176952">
    <property type="component" value="Unassembled WGS sequence"/>
</dbReference>
<evidence type="ECO:0000256" key="1">
    <source>
        <dbReference type="ARBA" id="ARBA00022491"/>
    </source>
</evidence>
<dbReference type="InterPro" id="IPR021153">
    <property type="entry name" value="HrcA_C"/>
</dbReference>
<keyword evidence="2" id="KW-0805">Transcription regulation</keyword>
<keyword evidence="1" id="KW-0678">Repressor</keyword>
<evidence type="ECO:0008006" key="9">
    <source>
        <dbReference type="Google" id="ProtNLM"/>
    </source>
</evidence>
<accession>A0A1G2AZR7</accession>
<dbReference type="AlphaFoldDB" id="A0A1G2AZR7"/>
<dbReference type="GO" id="GO:0003700">
    <property type="term" value="F:DNA-binding transcription factor activity"/>
    <property type="evidence" value="ECO:0007669"/>
    <property type="project" value="InterPro"/>
</dbReference>
<dbReference type="PANTHER" id="PTHR34824">
    <property type="entry name" value="HEAT-INDUCIBLE TRANSCRIPTION REPRESSOR HRCA"/>
    <property type="match status" value="1"/>
</dbReference>
<dbReference type="SUPFAM" id="SSF46785">
    <property type="entry name" value="Winged helix' DNA-binding domain"/>
    <property type="match status" value="1"/>
</dbReference>
<keyword evidence="3" id="KW-0346">Stress response</keyword>
<dbReference type="Gene3D" id="1.10.10.10">
    <property type="entry name" value="Winged helix-like DNA-binding domain superfamily/Winged helix DNA-binding domain"/>
    <property type="match status" value="1"/>
</dbReference>
<proteinExistence type="predicted"/>
<dbReference type="SUPFAM" id="SSF55781">
    <property type="entry name" value="GAF domain-like"/>
    <property type="match status" value="1"/>
</dbReference>
<evidence type="ECO:0000313" key="7">
    <source>
        <dbReference type="EMBL" id="OGY82398.1"/>
    </source>
</evidence>
<dbReference type="Gene3D" id="3.30.450.40">
    <property type="match status" value="1"/>
</dbReference>
<reference evidence="7 8" key="1">
    <citation type="journal article" date="2016" name="Nat. Commun.">
        <title>Thousands of microbial genomes shed light on interconnected biogeochemical processes in an aquifer system.</title>
        <authorList>
            <person name="Anantharaman K."/>
            <person name="Brown C.T."/>
            <person name="Hug L.A."/>
            <person name="Sharon I."/>
            <person name="Castelle C.J."/>
            <person name="Probst A.J."/>
            <person name="Thomas B.C."/>
            <person name="Singh A."/>
            <person name="Wilkins M.J."/>
            <person name="Karaoz U."/>
            <person name="Brodie E.L."/>
            <person name="Williams K.H."/>
            <person name="Hubbard S.S."/>
            <person name="Banfield J.F."/>
        </authorList>
    </citation>
    <scope>NUCLEOTIDE SEQUENCE [LARGE SCALE GENOMIC DNA]</scope>
</reference>
<protein>
    <recommendedName>
        <fullName evidence="9">Heat-inducible transcription repressor HrcA C-terminal domain-containing protein</fullName>
    </recommendedName>
</protein>
<evidence type="ECO:0000256" key="3">
    <source>
        <dbReference type="ARBA" id="ARBA00023016"/>
    </source>
</evidence>
<dbReference type="Pfam" id="PF01628">
    <property type="entry name" value="HrcA"/>
    <property type="match status" value="1"/>
</dbReference>
<gene>
    <name evidence="7" type="ORF">A3F54_03095</name>
</gene>
<evidence type="ECO:0000256" key="4">
    <source>
        <dbReference type="ARBA" id="ARBA00023163"/>
    </source>
</evidence>
<sequence length="234" mass="25892">MNTRQAKLFTALIKEHIKTAKPIGSSLLVEKSDIDVSPATVRNDLMALENAGLLTHPHTSAGRVPTEKGYQYYVANFLPTREVAPAEATAISQPESQSSGDPAKHLAKTLAEFTQEAIVIGFSQYDFYYTGLSHFFQKPEFGSVDILHNMSQIIDHLDESIGKLFTMLKDDEIHILIGSANPVSARCTLIATRFTGVNQQTNVIGILGPMRMDYEHNISRLNLIKEHLSLKKPA</sequence>
<evidence type="ECO:0000313" key="8">
    <source>
        <dbReference type="Proteomes" id="UP000176952"/>
    </source>
</evidence>
<dbReference type="InterPro" id="IPR036390">
    <property type="entry name" value="WH_DNA-bd_sf"/>
</dbReference>
<dbReference type="GO" id="GO:0003677">
    <property type="term" value="F:DNA binding"/>
    <property type="evidence" value="ECO:0007669"/>
    <property type="project" value="InterPro"/>
</dbReference>
<feature type="domain" description="HTH deoR-type" evidence="6">
    <location>
        <begin position="34"/>
        <end position="60"/>
    </location>
</feature>
<dbReference type="InterPro" id="IPR029016">
    <property type="entry name" value="GAF-like_dom_sf"/>
</dbReference>
<dbReference type="InterPro" id="IPR002571">
    <property type="entry name" value="HrcA"/>
</dbReference>
<dbReference type="InterPro" id="IPR036388">
    <property type="entry name" value="WH-like_DNA-bd_sf"/>
</dbReference>
<keyword evidence="4" id="KW-0804">Transcription</keyword>
<evidence type="ECO:0000259" key="5">
    <source>
        <dbReference type="Pfam" id="PF01628"/>
    </source>
</evidence>
<dbReference type="GO" id="GO:0045892">
    <property type="term" value="P:negative regulation of DNA-templated transcription"/>
    <property type="evidence" value="ECO:0007669"/>
    <property type="project" value="TreeGrafter"/>
</dbReference>
<organism evidence="7 8">
    <name type="scientific">Candidatus Kerfeldbacteria bacterium RIFCSPHIGHO2_12_FULL_48_17</name>
    <dbReference type="NCBI Taxonomy" id="1798542"/>
    <lineage>
        <taxon>Bacteria</taxon>
        <taxon>Candidatus Kerfeldiibacteriota</taxon>
    </lineage>
</organism>
<feature type="domain" description="Heat-inducible transcription repressor HrcA C-terminal" evidence="5">
    <location>
        <begin position="96"/>
        <end position="217"/>
    </location>
</feature>
<evidence type="ECO:0000259" key="6">
    <source>
        <dbReference type="Pfam" id="PF08220"/>
    </source>
</evidence>
<dbReference type="PANTHER" id="PTHR34824:SF1">
    <property type="entry name" value="HEAT-INDUCIBLE TRANSCRIPTION REPRESSOR HRCA"/>
    <property type="match status" value="1"/>
</dbReference>
<dbReference type="Pfam" id="PF08220">
    <property type="entry name" value="HTH_DeoR"/>
    <property type="match status" value="1"/>
</dbReference>
<comment type="caution">
    <text evidence="7">The sequence shown here is derived from an EMBL/GenBank/DDBJ whole genome shotgun (WGS) entry which is preliminary data.</text>
</comment>
<dbReference type="STRING" id="1798542.A3F54_03095"/>
<name>A0A1G2AZR7_9BACT</name>
<evidence type="ECO:0000256" key="2">
    <source>
        <dbReference type="ARBA" id="ARBA00023015"/>
    </source>
</evidence>
<dbReference type="InterPro" id="IPR001034">
    <property type="entry name" value="DeoR_HTH"/>
</dbReference>